<dbReference type="GeneID" id="20342373"/>
<dbReference type="eggNOG" id="KOG0769">
    <property type="taxonomic scope" value="Eukaryota"/>
</dbReference>
<evidence type="ECO:0000313" key="12">
    <source>
        <dbReference type="EMBL" id="EJT81941.1"/>
    </source>
</evidence>
<dbReference type="GO" id="GO:0015217">
    <property type="term" value="F:ADP transmembrane transporter activity"/>
    <property type="evidence" value="ECO:0007669"/>
    <property type="project" value="TreeGrafter"/>
</dbReference>
<feature type="region of interest" description="Disordered" evidence="11">
    <location>
        <begin position="417"/>
        <end position="463"/>
    </location>
</feature>
<comment type="similarity">
    <text evidence="2 10">Belongs to the mitochondrial carrier (TC 2.A.29) family.</text>
</comment>
<evidence type="ECO:0000256" key="11">
    <source>
        <dbReference type="SAM" id="MobiDB-lite"/>
    </source>
</evidence>
<keyword evidence="8 9" id="KW-0472">Membrane</keyword>
<keyword evidence="6" id="KW-0999">Mitochondrion inner membrane</keyword>
<dbReference type="Pfam" id="PF00153">
    <property type="entry name" value="Mito_carr"/>
    <property type="match status" value="3"/>
</dbReference>
<dbReference type="OrthoDB" id="18574at2759"/>
<keyword evidence="3 10" id="KW-0813">Transport</keyword>
<reference evidence="13" key="4">
    <citation type="journal article" date="2015" name="G3 (Bethesda)">
        <title>Genome sequences of three phytopathogenic species of the Magnaporthaceae family of fungi.</title>
        <authorList>
            <person name="Okagaki L.H."/>
            <person name="Nunes C.C."/>
            <person name="Sailsbery J."/>
            <person name="Clay B."/>
            <person name="Brown D."/>
            <person name="John T."/>
            <person name="Oh Y."/>
            <person name="Young N."/>
            <person name="Fitzgerald M."/>
            <person name="Haas B.J."/>
            <person name="Zeng Q."/>
            <person name="Young S."/>
            <person name="Adiconis X."/>
            <person name="Fan L."/>
            <person name="Levin J.Z."/>
            <person name="Mitchell T.K."/>
            <person name="Okubara P.A."/>
            <person name="Farman M.L."/>
            <person name="Kohn L.M."/>
            <person name="Birren B."/>
            <person name="Ma L.-J."/>
            <person name="Dean R.A."/>
        </authorList>
    </citation>
    <scope>NUCLEOTIDE SEQUENCE</scope>
    <source>
        <strain evidence="13">R3-111a-1</strain>
    </source>
</reference>
<reference evidence="12" key="2">
    <citation type="submission" date="2010-07" db="EMBL/GenBank/DDBJ databases">
        <authorList>
            <consortium name="The Broad Institute Genome Sequencing Platform"/>
            <consortium name="Broad Institute Genome Sequencing Center for Infectious Disease"/>
            <person name="Ma L.-J."/>
            <person name="Dead R."/>
            <person name="Young S."/>
            <person name="Zeng Q."/>
            <person name="Koehrsen M."/>
            <person name="Alvarado L."/>
            <person name="Berlin A."/>
            <person name="Chapman S.B."/>
            <person name="Chen Z."/>
            <person name="Freedman E."/>
            <person name="Gellesch M."/>
            <person name="Goldberg J."/>
            <person name="Griggs A."/>
            <person name="Gujja S."/>
            <person name="Heilman E.R."/>
            <person name="Heiman D."/>
            <person name="Hepburn T."/>
            <person name="Howarth C."/>
            <person name="Jen D."/>
            <person name="Larson L."/>
            <person name="Mehta T."/>
            <person name="Neiman D."/>
            <person name="Pearson M."/>
            <person name="Roberts A."/>
            <person name="Saif S."/>
            <person name="Shea T."/>
            <person name="Shenoy N."/>
            <person name="Sisk P."/>
            <person name="Stolte C."/>
            <person name="Sykes S."/>
            <person name="Walk T."/>
            <person name="White J."/>
            <person name="Yandava C."/>
            <person name="Haas B."/>
            <person name="Nusbaum C."/>
            <person name="Birren B."/>
        </authorList>
    </citation>
    <scope>NUCLEOTIDE SEQUENCE</scope>
    <source>
        <strain evidence="12">R3-111a-1</strain>
    </source>
</reference>
<evidence type="ECO:0000313" key="14">
    <source>
        <dbReference type="Proteomes" id="UP000006039"/>
    </source>
</evidence>
<reference evidence="13" key="5">
    <citation type="submission" date="2018-04" db="UniProtKB">
        <authorList>
            <consortium name="EnsemblFungi"/>
        </authorList>
    </citation>
    <scope>IDENTIFICATION</scope>
    <source>
        <strain evidence="13">R3-111a-1</strain>
    </source>
</reference>
<dbReference type="EnsemblFungi" id="EJT81941">
    <property type="protein sequence ID" value="EJT81941"/>
    <property type="gene ID" value="GGTG_01915"/>
</dbReference>
<organism evidence="12">
    <name type="scientific">Gaeumannomyces tritici (strain R3-111a-1)</name>
    <name type="common">Wheat and barley take-all root rot fungus</name>
    <name type="synonym">Gaeumannomyces graminis var. tritici</name>
    <dbReference type="NCBI Taxonomy" id="644352"/>
    <lineage>
        <taxon>Eukaryota</taxon>
        <taxon>Fungi</taxon>
        <taxon>Dikarya</taxon>
        <taxon>Ascomycota</taxon>
        <taxon>Pezizomycotina</taxon>
        <taxon>Sordariomycetes</taxon>
        <taxon>Sordariomycetidae</taxon>
        <taxon>Magnaporthales</taxon>
        <taxon>Magnaporthaceae</taxon>
        <taxon>Gaeumannomyces</taxon>
    </lineage>
</organism>
<keyword evidence="7" id="KW-1133">Transmembrane helix</keyword>
<feature type="repeat" description="Solcar" evidence="9">
    <location>
        <begin position="7"/>
        <end position="104"/>
    </location>
</feature>
<dbReference type="Gene3D" id="1.50.40.10">
    <property type="entry name" value="Mitochondrial carrier domain"/>
    <property type="match status" value="1"/>
</dbReference>
<reference evidence="14" key="1">
    <citation type="submission" date="2010-07" db="EMBL/GenBank/DDBJ databases">
        <title>The genome sequence of Gaeumannomyces graminis var. tritici strain R3-111a-1.</title>
        <authorList>
            <consortium name="The Broad Institute Genome Sequencing Platform"/>
            <person name="Ma L.-J."/>
            <person name="Dead R."/>
            <person name="Young S."/>
            <person name="Zeng Q."/>
            <person name="Koehrsen M."/>
            <person name="Alvarado L."/>
            <person name="Berlin A."/>
            <person name="Chapman S.B."/>
            <person name="Chen Z."/>
            <person name="Freedman E."/>
            <person name="Gellesch M."/>
            <person name="Goldberg J."/>
            <person name="Griggs A."/>
            <person name="Gujja S."/>
            <person name="Heilman E.R."/>
            <person name="Heiman D."/>
            <person name="Hepburn T."/>
            <person name="Howarth C."/>
            <person name="Jen D."/>
            <person name="Larson L."/>
            <person name="Mehta T."/>
            <person name="Neiman D."/>
            <person name="Pearson M."/>
            <person name="Roberts A."/>
            <person name="Saif S."/>
            <person name="Shea T."/>
            <person name="Shenoy N."/>
            <person name="Sisk P."/>
            <person name="Stolte C."/>
            <person name="Sykes S."/>
            <person name="Walk T."/>
            <person name="White J."/>
            <person name="Yandava C."/>
            <person name="Haas B."/>
            <person name="Nusbaum C."/>
            <person name="Birren B."/>
        </authorList>
    </citation>
    <scope>NUCLEOTIDE SEQUENCE [LARGE SCALE GENOMIC DNA]</scope>
    <source>
        <strain evidence="14">R3-111a-1</strain>
    </source>
</reference>
<evidence type="ECO:0000256" key="4">
    <source>
        <dbReference type="ARBA" id="ARBA00022692"/>
    </source>
</evidence>
<evidence type="ECO:0000313" key="13">
    <source>
        <dbReference type="EnsemblFungi" id="EJT81941"/>
    </source>
</evidence>
<evidence type="ECO:0000256" key="3">
    <source>
        <dbReference type="ARBA" id="ARBA00022448"/>
    </source>
</evidence>
<dbReference type="InterPro" id="IPR023395">
    <property type="entry name" value="MCP_dom_sf"/>
</dbReference>
<dbReference type="GO" id="GO:0016020">
    <property type="term" value="C:membrane"/>
    <property type="evidence" value="ECO:0007669"/>
    <property type="project" value="UniProtKB-SubCell"/>
</dbReference>
<evidence type="ECO:0000256" key="6">
    <source>
        <dbReference type="ARBA" id="ARBA00022792"/>
    </source>
</evidence>
<evidence type="ECO:0008006" key="15">
    <source>
        <dbReference type="Google" id="ProtNLM"/>
    </source>
</evidence>
<dbReference type="Proteomes" id="UP000006039">
    <property type="component" value="Unassembled WGS sequence"/>
</dbReference>
<gene>
    <name evidence="13" type="primary">20342373</name>
    <name evidence="12" type="ORF">GGTG_01915</name>
</gene>
<dbReference type="PROSITE" id="PS50920">
    <property type="entry name" value="SOLCAR"/>
    <property type="match status" value="3"/>
</dbReference>
<dbReference type="HOGENOM" id="CLU_015166_6_2_1"/>
<dbReference type="EMBL" id="GL385395">
    <property type="protein sequence ID" value="EJT81941.1"/>
    <property type="molecule type" value="Genomic_DNA"/>
</dbReference>
<reference evidence="12" key="3">
    <citation type="submission" date="2010-09" db="EMBL/GenBank/DDBJ databases">
        <title>Annotation of Gaeumannomyces graminis var. tritici R3-111a-1.</title>
        <authorList>
            <consortium name="The Broad Institute Genome Sequencing Platform"/>
            <person name="Ma L.-J."/>
            <person name="Dead R."/>
            <person name="Young S.K."/>
            <person name="Zeng Q."/>
            <person name="Gargeya S."/>
            <person name="Fitzgerald M."/>
            <person name="Haas B."/>
            <person name="Abouelleil A."/>
            <person name="Alvarado L."/>
            <person name="Arachchi H.M."/>
            <person name="Berlin A."/>
            <person name="Brown A."/>
            <person name="Chapman S.B."/>
            <person name="Chen Z."/>
            <person name="Dunbar C."/>
            <person name="Freedman E."/>
            <person name="Gearin G."/>
            <person name="Gellesch M."/>
            <person name="Goldberg J."/>
            <person name="Griggs A."/>
            <person name="Gujja S."/>
            <person name="Heiman D."/>
            <person name="Howarth C."/>
            <person name="Larson L."/>
            <person name="Lui A."/>
            <person name="MacDonald P.J.P."/>
            <person name="Mehta T."/>
            <person name="Montmayeur A."/>
            <person name="Murphy C."/>
            <person name="Neiman D."/>
            <person name="Pearson M."/>
            <person name="Priest M."/>
            <person name="Roberts A."/>
            <person name="Saif S."/>
            <person name="Shea T."/>
            <person name="Shenoy N."/>
            <person name="Sisk P."/>
            <person name="Stolte C."/>
            <person name="Sykes S."/>
            <person name="Yandava C."/>
            <person name="Wortman J."/>
            <person name="Nusbaum C."/>
            <person name="Birren B."/>
        </authorList>
    </citation>
    <scope>NUCLEOTIDE SEQUENCE</scope>
    <source>
        <strain evidence="12">R3-111a-1</strain>
    </source>
</reference>
<dbReference type="InterPro" id="IPR052217">
    <property type="entry name" value="Mito/Peroxisomal_Carrier"/>
</dbReference>
<evidence type="ECO:0000256" key="2">
    <source>
        <dbReference type="ARBA" id="ARBA00006375"/>
    </source>
</evidence>
<dbReference type="SUPFAM" id="SSF103506">
    <property type="entry name" value="Mitochondrial carrier"/>
    <property type="match status" value="1"/>
</dbReference>
<dbReference type="RefSeq" id="XP_009217950.1">
    <property type="nucleotide sequence ID" value="XM_009219686.1"/>
</dbReference>
<dbReference type="AlphaFoldDB" id="J3NKX4"/>
<evidence type="ECO:0000256" key="9">
    <source>
        <dbReference type="PROSITE-ProRule" id="PRU00282"/>
    </source>
</evidence>
<accession>J3NKX4</accession>
<keyword evidence="4 9" id="KW-0812">Transmembrane</keyword>
<evidence type="ECO:0000256" key="10">
    <source>
        <dbReference type="RuleBase" id="RU000488"/>
    </source>
</evidence>
<proteinExistence type="inferred from homology"/>
<feature type="repeat" description="Solcar" evidence="9">
    <location>
        <begin position="122"/>
        <end position="211"/>
    </location>
</feature>
<name>J3NKX4_GAET3</name>
<keyword evidence="5" id="KW-0677">Repeat</keyword>
<dbReference type="PANTHER" id="PTHR45939">
    <property type="entry name" value="PEROXISOMAL MEMBRANE PROTEIN PMP34-RELATED"/>
    <property type="match status" value="1"/>
</dbReference>
<evidence type="ECO:0000256" key="1">
    <source>
        <dbReference type="ARBA" id="ARBA00004141"/>
    </source>
</evidence>
<keyword evidence="6" id="KW-0496">Mitochondrion</keyword>
<dbReference type="PANTHER" id="PTHR45939:SF2">
    <property type="entry name" value="CARRIER PROTEIN, PUTATIVE (AFU_ORTHOLOGUE AFUA_2G13870)-RELATED"/>
    <property type="match status" value="1"/>
</dbReference>
<dbReference type="InterPro" id="IPR018108">
    <property type="entry name" value="MCP_transmembrane"/>
</dbReference>
<dbReference type="VEuPathDB" id="FungiDB:GGTG_01915"/>
<feature type="repeat" description="Solcar" evidence="9">
    <location>
        <begin position="235"/>
        <end position="381"/>
    </location>
</feature>
<evidence type="ECO:0000256" key="7">
    <source>
        <dbReference type="ARBA" id="ARBA00022989"/>
    </source>
</evidence>
<evidence type="ECO:0000256" key="5">
    <source>
        <dbReference type="ARBA" id="ARBA00022737"/>
    </source>
</evidence>
<evidence type="ECO:0000256" key="8">
    <source>
        <dbReference type="ARBA" id="ARBA00023136"/>
    </source>
</evidence>
<keyword evidence="14" id="KW-1185">Reference proteome</keyword>
<sequence>MSSGGILPALGHAASGSLGAAIATAATYPLDLINTRLKVQRQLAARDGGSAAGDAYDGAVDALRRILRDEGGPSALFVGLASDVAKSAADSFLFFLFYSWLRSHRLLAGGGGARGKKKGKGLGPVEELLVGAVAGAAARALTMPVANAVARMQTAALAADRWNARKGVTGELRDMWGEKGFAGLWAGYSAALVLTLNPSITFCLDQVIRSVVAGGGKPRGGGGGGGGSGGEGGDFGGFVTFLSAAVSKAAATAITYPFQIAKARLQISNLMASPAVPRAPSPPTPPPPFVPPVIIEPTPPPESESRRDDVVEEVKEAVVSAAQTVGTGVKKMAHDNIFTMLLHISKSEGPGALYDGLAGELLRAFFGHGITMLSKDLLHKLVVRLYFGLIAARRTIDDRRRPPADPHARDQTLLALVDPHPHTPSPSSHTRVGSVAVRGHGPPDYSGRHPTSQKDRESARQAS</sequence>
<feature type="compositionally biased region" description="Basic and acidic residues" evidence="11">
    <location>
        <begin position="452"/>
        <end position="463"/>
    </location>
</feature>
<dbReference type="STRING" id="644352.J3NKX4"/>
<protein>
    <recommendedName>
        <fullName evidence="15">Peroxisomal adenine nucleotide transporter 1</fullName>
    </recommendedName>
</protein>
<comment type="subcellular location">
    <subcellularLocation>
        <location evidence="1">Membrane</location>
        <topology evidence="1">Multi-pass membrane protein</topology>
    </subcellularLocation>
</comment>